<dbReference type="AlphaFoldDB" id="A0A9J7AV43"/>
<keyword evidence="3" id="KW-1185">Reference proteome</keyword>
<keyword evidence="1" id="KW-1133">Transmembrane helix</keyword>
<organism evidence="2 3">
    <name type="scientific">Nisaea acidiphila</name>
    <dbReference type="NCBI Taxonomy" id="1862145"/>
    <lineage>
        <taxon>Bacteria</taxon>
        <taxon>Pseudomonadati</taxon>
        <taxon>Pseudomonadota</taxon>
        <taxon>Alphaproteobacteria</taxon>
        <taxon>Rhodospirillales</taxon>
        <taxon>Thalassobaculaceae</taxon>
        <taxon>Nisaea</taxon>
    </lineage>
</organism>
<evidence type="ECO:0000256" key="1">
    <source>
        <dbReference type="SAM" id="Phobius"/>
    </source>
</evidence>
<dbReference type="EMBL" id="CP102480">
    <property type="protein sequence ID" value="UUX51627.1"/>
    <property type="molecule type" value="Genomic_DNA"/>
</dbReference>
<keyword evidence="1" id="KW-0472">Membrane</keyword>
<feature type="transmembrane region" description="Helical" evidence="1">
    <location>
        <begin position="68"/>
        <end position="88"/>
    </location>
</feature>
<proteinExistence type="predicted"/>
<dbReference type="Proteomes" id="UP001060336">
    <property type="component" value="Chromosome"/>
</dbReference>
<dbReference type="PIRSF" id="PIRSF020606">
    <property type="entry name" value="UCP020606"/>
    <property type="match status" value="1"/>
</dbReference>
<dbReference type="InterPro" id="IPR058534">
    <property type="entry name" value="YjdF"/>
</dbReference>
<keyword evidence="1" id="KW-0812">Transmembrane</keyword>
<evidence type="ECO:0000313" key="2">
    <source>
        <dbReference type="EMBL" id="UUX51627.1"/>
    </source>
</evidence>
<dbReference type="KEGG" id="naci:NUH88_07985"/>
<name>A0A9J7AV43_9PROT</name>
<dbReference type="Pfam" id="PF09997">
    <property type="entry name" value="DUF2238"/>
    <property type="match status" value="1"/>
</dbReference>
<feature type="transmembrane region" description="Helical" evidence="1">
    <location>
        <begin position="187"/>
        <end position="204"/>
    </location>
</feature>
<feature type="transmembrane region" description="Helical" evidence="1">
    <location>
        <begin position="40"/>
        <end position="59"/>
    </location>
</feature>
<feature type="transmembrane region" description="Helical" evidence="1">
    <location>
        <begin position="140"/>
        <end position="167"/>
    </location>
</feature>
<reference evidence="2" key="1">
    <citation type="submission" date="2022-08" db="EMBL/GenBank/DDBJ databases">
        <title>Nisaea acidiphila sp. nov., isolated from a marine algal debris and emended description of the genus Nisaea Urios et al. 2008.</title>
        <authorList>
            <person name="Kwon K."/>
        </authorList>
    </citation>
    <scope>NUCLEOTIDE SEQUENCE</scope>
    <source>
        <strain evidence="2">MEBiC11861</strain>
    </source>
</reference>
<protein>
    <submittedName>
        <fullName evidence="2">DUF2238 domain-containing protein</fullName>
    </submittedName>
</protein>
<evidence type="ECO:0000313" key="3">
    <source>
        <dbReference type="Proteomes" id="UP001060336"/>
    </source>
</evidence>
<feature type="transmembrane region" description="Helical" evidence="1">
    <location>
        <begin position="18"/>
        <end position="34"/>
    </location>
</feature>
<sequence>MAGRHPADGLRVNAHRHLLVATVAVAATCLWSFVGAKDSLIWWMEAVPVLIVYPLLWAVRARFPLTSLLNFLIAVHAIILLVGAHYTYAEVPLFHWIRDAFDLSRNHYDRVGHLAQGFIPAIAVRELLIRTSPLRAGRWLFAIVLFSILGVSASYELIEWLAAVLVGADADAFLATQGDPWDTQADMALAGTGALFAQLILGRLHDRQLSVMRRHQT</sequence>
<gene>
    <name evidence="2" type="ORF">NUH88_07985</name>
</gene>
<accession>A0A9J7AV43</accession>
<dbReference type="RefSeq" id="WP_257771242.1">
    <property type="nucleotide sequence ID" value="NZ_CP102480.1"/>
</dbReference>
<feature type="transmembrane region" description="Helical" evidence="1">
    <location>
        <begin position="111"/>
        <end position="128"/>
    </location>
</feature>
<dbReference type="InterPro" id="IPR014509">
    <property type="entry name" value="YjdF-like"/>
</dbReference>